<protein>
    <submittedName>
        <fullName evidence="1">Uncharacterized protein</fullName>
    </submittedName>
</protein>
<sequence>MGNRMSMVSRKNAMVINIAQCHAQSLVLISFSCDISEFQNTGHSERIIPWEVIQARFCEKMQWS</sequence>
<evidence type="ECO:0000313" key="1">
    <source>
        <dbReference type="EMBL" id="RRT35446.1"/>
    </source>
</evidence>
<accession>A0A426X7J3</accession>
<comment type="caution">
    <text evidence="1">The sequence shown here is derived from an EMBL/GenBank/DDBJ whole genome shotgun (WGS) entry which is preliminary data.</text>
</comment>
<evidence type="ECO:0000313" key="2">
    <source>
        <dbReference type="Proteomes" id="UP000287651"/>
    </source>
</evidence>
<organism evidence="1 2">
    <name type="scientific">Ensete ventricosum</name>
    <name type="common">Abyssinian banana</name>
    <name type="synonym">Musa ensete</name>
    <dbReference type="NCBI Taxonomy" id="4639"/>
    <lineage>
        <taxon>Eukaryota</taxon>
        <taxon>Viridiplantae</taxon>
        <taxon>Streptophyta</taxon>
        <taxon>Embryophyta</taxon>
        <taxon>Tracheophyta</taxon>
        <taxon>Spermatophyta</taxon>
        <taxon>Magnoliopsida</taxon>
        <taxon>Liliopsida</taxon>
        <taxon>Zingiberales</taxon>
        <taxon>Musaceae</taxon>
        <taxon>Ensete</taxon>
    </lineage>
</organism>
<dbReference type="EMBL" id="AMZH03025047">
    <property type="protein sequence ID" value="RRT35446.1"/>
    <property type="molecule type" value="Genomic_DNA"/>
</dbReference>
<reference evidence="1 2" key="1">
    <citation type="journal article" date="2014" name="Agronomy (Basel)">
        <title>A Draft Genome Sequence for Ensete ventricosum, the Drought-Tolerant Tree Against Hunger.</title>
        <authorList>
            <person name="Harrison J."/>
            <person name="Moore K.A."/>
            <person name="Paszkiewicz K."/>
            <person name="Jones T."/>
            <person name="Grant M."/>
            <person name="Ambacheew D."/>
            <person name="Muzemil S."/>
            <person name="Studholme D.J."/>
        </authorList>
    </citation>
    <scope>NUCLEOTIDE SEQUENCE [LARGE SCALE GENOMIC DNA]</scope>
</reference>
<dbReference type="AlphaFoldDB" id="A0A426X7J3"/>
<name>A0A426X7J3_ENSVE</name>
<dbReference type="Proteomes" id="UP000287651">
    <property type="component" value="Unassembled WGS sequence"/>
</dbReference>
<gene>
    <name evidence="1" type="ORF">B296_00051838</name>
</gene>
<dbReference type="PROSITE" id="PS51257">
    <property type="entry name" value="PROKAR_LIPOPROTEIN"/>
    <property type="match status" value="1"/>
</dbReference>
<proteinExistence type="predicted"/>